<reference evidence="2" key="3">
    <citation type="submission" date="2021-03" db="EMBL/GenBank/DDBJ databases">
        <title>Genomic Encyclopedia of Type Strains, Phase IV (KMG-IV): sequencing the most valuable type-strain genomes for metagenomic binning, comparative biology and taxonomic classification.</title>
        <authorList>
            <person name="Goeker M."/>
        </authorList>
    </citation>
    <scope>NUCLEOTIDE SEQUENCE</scope>
    <source>
        <strain evidence="2">DSM 22443</strain>
    </source>
</reference>
<keyword evidence="3" id="KW-1185">Reference proteome</keyword>
<dbReference type="AlphaFoldDB" id="A0A830FZ61"/>
<accession>A0A830FZ61</accession>
<evidence type="ECO:0000313" key="2">
    <source>
        <dbReference type="EMBL" id="MBP1953301.1"/>
    </source>
</evidence>
<dbReference type="Proteomes" id="UP000614609">
    <property type="component" value="Unassembled WGS sequence"/>
</dbReference>
<organism evidence="1 3">
    <name type="scientific">Halarchaeum rubridurum</name>
    <dbReference type="NCBI Taxonomy" id="489911"/>
    <lineage>
        <taxon>Archaea</taxon>
        <taxon>Methanobacteriati</taxon>
        <taxon>Methanobacteriota</taxon>
        <taxon>Stenosarchaea group</taxon>
        <taxon>Halobacteria</taxon>
        <taxon>Halobacteriales</taxon>
        <taxon>Halobacteriaceae</taxon>
    </lineage>
</organism>
<dbReference type="RefSeq" id="WP_188871588.1">
    <property type="nucleotide sequence ID" value="NZ_BMOO01000003.1"/>
</dbReference>
<dbReference type="OrthoDB" id="203178at2157"/>
<dbReference type="Proteomes" id="UP000765891">
    <property type="component" value="Unassembled WGS sequence"/>
</dbReference>
<sequence>MRTFGDDALAEVRDDISGTMTRIESSVFAEYASGAHCRWCRHNGLPCAASAVVDTEPDA</sequence>
<dbReference type="EMBL" id="JAGGKO010000001">
    <property type="protein sequence ID" value="MBP1953301.1"/>
    <property type="molecule type" value="Genomic_DNA"/>
</dbReference>
<evidence type="ECO:0000313" key="1">
    <source>
        <dbReference type="EMBL" id="GGM66340.1"/>
    </source>
</evidence>
<comment type="caution">
    <text evidence="1">The sequence shown here is derived from an EMBL/GenBank/DDBJ whole genome shotgun (WGS) entry which is preliminary data.</text>
</comment>
<protein>
    <submittedName>
        <fullName evidence="1">Uncharacterized protein</fullName>
    </submittedName>
</protein>
<dbReference type="EMBL" id="BMOO01000003">
    <property type="protein sequence ID" value="GGM66340.1"/>
    <property type="molecule type" value="Genomic_DNA"/>
</dbReference>
<gene>
    <name evidence="1" type="ORF">GCM10009017_15530</name>
    <name evidence="2" type="ORF">J2752_000182</name>
</gene>
<evidence type="ECO:0000313" key="3">
    <source>
        <dbReference type="Proteomes" id="UP000614609"/>
    </source>
</evidence>
<reference evidence="1" key="1">
    <citation type="journal article" date="2014" name="Int. J. Syst. Evol. Microbiol.">
        <title>Complete genome sequence of Corynebacterium casei LMG S-19264T (=DSM 44701T), isolated from a smear-ripened cheese.</title>
        <authorList>
            <consortium name="US DOE Joint Genome Institute (JGI-PGF)"/>
            <person name="Walter F."/>
            <person name="Albersmeier A."/>
            <person name="Kalinowski J."/>
            <person name="Ruckert C."/>
        </authorList>
    </citation>
    <scope>NUCLEOTIDE SEQUENCE</scope>
    <source>
        <strain evidence="1">JCM 16108</strain>
    </source>
</reference>
<proteinExistence type="predicted"/>
<name>A0A830FZ61_9EURY</name>
<reference evidence="1" key="2">
    <citation type="submission" date="2020-09" db="EMBL/GenBank/DDBJ databases">
        <authorList>
            <person name="Sun Q."/>
            <person name="Ohkuma M."/>
        </authorList>
    </citation>
    <scope>NUCLEOTIDE SEQUENCE</scope>
    <source>
        <strain evidence="1">JCM 16108</strain>
    </source>
</reference>